<dbReference type="AlphaFoldDB" id="A0A3B0SMG2"/>
<sequence>MTSHTTIHATCVAMDDRAVLLRGQPGVGKSDLALCLIESGGILVSDDQVVITRKREQLIASPPDKLKGLLEVRGVGICCYPFMARCELFAVVDLEQGCLPERLPDLEAQKQEILGVGIAGFLLDPFQASAPAKVRAMLKLSDL</sequence>
<dbReference type="GO" id="GO:0000155">
    <property type="term" value="F:phosphorelay sensor kinase activity"/>
    <property type="evidence" value="ECO:0007669"/>
    <property type="project" value="InterPro"/>
</dbReference>
<dbReference type="Gene3D" id="3.40.50.300">
    <property type="entry name" value="P-loop containing nucleotide triphosphate hydrolases"/>
    <property type="match status" value="1"/>
</dbReference>
<dbReference type="GO" id="GO:0006109">
    <property type="term" value="P:regulation of carbohydrate metabolic process"/>
    <property type="evidence" value="ECO:0007669"/>
    <property type="project" value="InterPro"/>
</dbReference>
<gene>
    <name evidence="2" type="ORF">MNBD_ALPHA08-1162</name>
</gene>
<reference evidence="2" key="1">
    <citation type="submission" date="2018-06" db="EMBL/GenBank/DDBJ databases">
        <authorList>
            <person name="Zhirakovskaya E."/>
        </authorList>
    </citation>
    <scope>NUCLEOTIDE SEQUENCE</scope>
</reference>
<proteinExistence type="predicted"/>
<organism evidence="2">
    <name type="scientific">hydrothermal vent metagenome</name>
    <dbReference type="NCBI Taxonomy" id="652676"/>
    <lineage>
        <taxon>unclassified sequences</taxon>
        <taxon>metagenomes</taxon>
        <taxon>ecological metagenomes</taxon>
    </lineage>
</organism>
<dbReference type="GO" id="GO:0005524">
    <property type="term" value="F:ATP binding"/>
    <property type="evidence" value="ECO:0007669"/>
    <property type="project" value="InterPro"/>
</dbReference>
<dbReference type="CDD" id="cd01918">
    <property type="entry name" value="HprK_C"/>
    <property type="match status" value="1"/>
</dbReference>
<evidence type="ECO:0000313" key="2">
    <source>
        <dbReference type="EMBL" id="VAW02187.1"/>
    </source>
</evidence>
<feature type="domain" description="HPr kinase/phosphorylase C-terminal" evidence="1">
    <location>
        <begin position="2"/>
        <end position="77"/>
    </location>
</feature>
<dbReference type="InterPro" id="IPR011104">
    <property type="entry name" value="Hpr_kin/Pase_C"/>
</dbReference>
<dbReference type="SUPFAM" id="SSF53795">
    <property type="entry name" value="PEP carboxykinase-like"/>
    <property type="match status" value="1"/>
</dbReference>
<protein>
    <recommendedName>
        <fullName evidence="1">HPr kinase/phosphorylase C-terminal domain-containing protein</fullName>
    </recommendedName>
</protein>
<name>A0A3B0SMG2_9ZZZZ</name>
<dbReference type="Pfam" id="PF07475">
    <property type="entry name" value="Hpr_kinase_C"/>
    <property type="match status" value="1"/>
</dbReference>
<accession>A0A3B0SMG2</accession>
<dbReference type="EMBL" id="UOEC01000195">
    <property type="protein sequence ID" value="VAW02187.1"/>
    <property type="molecule type" value="Genomic_DNA"/>
</dbReference>
<evidence type="ECO:0000259" key="1">
    <source>
        <dbReference type="Pfam" id="PF07475"/>
    </source>
</evidence>
<dbReference type="InterPro" id="IPR027417">
    <property type="entry name" value="P-loop_NTPase"/>
</dbReference>